<sequence length="1502" mass="168806">EVTQHNEKAVNGFIVHPGCPSSRAGSPDPPTLVVACRSELPVGARVQACGSVLPTPVLHRLAVPGYHSQILAVIARDRHGLGRYGMSQLVQPHFSETLRTFSGVAADEQCFDEPADAILQKKEVQNERRLKKSSASWNFVKQTILSVRDKSDTEVIVALRELLHYAQEFAGGDCLEEVIQSAALVLLDTFQESEDDGLVSDRQRQLLRTTFGSFPPDLPNRAHSLVRKIFSWLPPETRDLLLEQKNSIEDQFPESAEFTRKLKVGGFVPFVDDEIEVCSEDELFVKDQARLDMSYKTPVLQNGVSRKPKNRYNSSWLREQVQTVLADNSALGLSVEEIVNVVTPMLDSHRTDKELEGEMFEFFGAEFLGVIHNILDHRKELVKAINAEALSIGDAFPDVPALKNQPSKPTYGCQVTVQSEQEKALMKKIQKEEKRIGRDRMKNTKDQEDEVQLNVEFLRRQKHAELNAELKTVKEAPLLPRRPQVYVERYPNVYDSFAEAKKSAAFIAGTKLALPTDCKVNSTGKYEEVSIPLSKPPPPNVGNKLVKVADLDEVCRIGFKGVETLNRIQSIVFDTVYNTNENLLICAPTGAGKTNVAMLAILHEVKQHVDGKGLGSNFKVVYVAPMKALAAEMVRNFGKKLEPLGVVVRELTGDMQLSKAEIMKTHMLVTTPEKWDVVTRKSTGDIALNQIVKLLILDEVHLLHGDRGPVLEALVARTLRQVESSQRMIRIVGLSATLPNYEDVAHFLRVNPRMGLFYFDNRFRPVPLGQTFIGVKATSNLQQMTDMDEVCFDRVFSVVQKGFQVMVFVHSRNSTVKTARALRELAQQQGKLPKFQVVQSVQYVNAEKQGTDIYDSKHGSFVDLDILDVMQIFGRAGRPQFDKEGHGTIITTHAKLNKYLSLLTCQFPIESNFHQNLMDNLNAEISLGTVSTVSEAVEWLSYTYLFVRMRRNPLVYGIKCTSLLEDPTLCQYRRDLVISAAKTLDKAKMIRFDAKSESLDSTNLGRTASHFYIKHATVEHFNDLLERKCLTEGDILAAVSKAQEFDQLQVREDELPELDLLLDVSCKLSVAGGSENSFGKVNILLQNFISRGPVESFSLISDQAYIVQNATRILRALFDMVLRAGGAIMAGRILTLCKAVERQVWSFESPLKQFPDIGYHVLKHIEEKDIRVDYIKDMGAKDIGMMVHNPKVGTQVEQCARQIPQLVVVPRIQPITRTVIKVQLDITADFRWSDRVHKGAEAFWIWVEDPNSDEIYHYEYFVLTKMQAVRQETQNLVFTIPVTEPLPPQYLVRVDSDHWLGSEQTIPLTFHHLILPERHPPHTELLDLQPLPVGALNNVMYEVLYSFSHFNPIQTQIFHTLYHTDYNVLLGAPTGSGKTIAAEIAMFRIFNVNPSSKVTGSRLLIVLSLIAASLVPRQSASLRVHSWHTRGYVKDVSLIIIDEIHLLGEGRGPVLEVIVSRANYISSYTNRKVRIIGLSTALANARDLADWLGIGEASSFYL</sequence>
<name>A0AC60NXT3_IXOPE</name>
<evidence type="ECO:0000313" key="2">
    <source>
        <dbReference type="Proteomes" id="UP000805193"/>
    </source>
</evidence>
<keyword evidence="2" id="KW-1185">Reference proteome</keyword>
<gene>
    <name evidence="1" type="ORF">HPB47_010909</name>
</gene>
<feature type="non-terminal residue" evidence="1">
    <location>
        <position position="1"/>
    </location>
</feature>
<accession>A0AC60NXT3</accession>
<dbReference type="EMBL" id="JABSTQ010011389">
    <property type="protein sequence ID" value="KAG0411958.1"/>
    <property type="molecule type" value="Genomic_DNA"/>
</dbReference>
<protein>
    <submittedName>
        <fullName evidence="1">Uncharacterized protein</fullName>
    </submittedName>
</protein>
<evidence type="ECO:0000313" key="1">
    <source>
        <dbReference type="EMBL" id="KAG0411958.1"/>
    </source>
</evidence>
<dbReference type="Proteomes" id="UP000805193">
    <property type="component" value="Unassembled WGS sequence"/>
</dbReference>
<organism evidence="1 2">
    <name type="scientific">Ixodes persulcatus</name>
    <name type="common">Taiga tick</name>
    <dbReference type="NCBI Taxonomy" id="34615"/>
    <lineage>
        <taxon>Eukaryota</taxon>
        <taxon>Metazoa</taxon>
        <taxon>Ecdysozoa</taxon>
        <taxon>Arthropoda</taxon>
        <taxon>Chelicerata</taxon>
        <taxon>Arachnida</taxon>
        <taxon>Acari</taxon>
        <taxon>Parasitiformes</taxon>
        <taxon>Ixodida</taxon>
        <taxon>Ixodoidea</taxon>
        <taxon>Ixodidae</taxon>
        <taxon>Ixodinae</taxon>
        <taxon>Ixodes</taxon>
    </lineage>
</organism>
<proteinExistence type="predicted"/>
<comment type="caution">
    <text evidence="1">The sequence shown here is derived from an EMBL/GenBank/DDBJ whole genome shotgun (WGS) entry which is preliminary data.</text>
</comment>
<reference evidence="1 2" key="1">
    <citation type="journal article" date="2020" name="Cell">
        <title>Large-Scale Comparative Analyses of Tick Genomes Elucidate Their Genetic Diversity and Vector Capacities.</title>
        <authorList>
            <consortium name="Tick Genome and Microbiome Consortium (TIGMIC)"/>
            <person name="Jia N."/>
            <person name="Wang J."/>
            <person name="Shi W."/>
            <person name="Du L."/>
            <person name="Sun Y."/>
            <person name="Zhan W."/>
            <person name="Jiang J.F."/>
            <person name="Wang Q."/>
            <person name="Zhang B."/>
            <person name="Ji P."/>
            <person name="Bell-Sakyi L."/>
            <person name="Cui X.M."/>
            <person name="Yuan T.T."/>
            <person name="Jiang B.G."/>
            <person name="Yang W.F."/>
            <person name="Lam T.T."/>
            <person name="Chang Q.C."/>
            <person name="Ding S.J."/>
            <person name="Wang X.J."/>
            <person name="Zhu J.G."/>
            <person name="Ruan X.D."/>
            <person name="Zhao L."/>
            <person name="Wei J.T."/>
            <person name="Ye R.Z."/>
            <person name="Que T.C."/>
            <person name="Du C.H."/>
            <person name="Zhou Y.H."/>
            <person name="Cheng J.X."/>
            <person name="Dai P.F."/>
            <person name="Guo W.B."/>
            <person name="Han X.H."/>
            <person name="Huang E.J."/>
            <person name="Li L.F."/>
            <person name="Wei W."/>
            <person name="Gao Y.C."/>
            <person name="Liu J.Z."/>
            <person name="Shao H.Z."/>
            <person name="Wang X."/>
            <person name="Wang C.C."/>
            <person name="Yang T.C."/>
            <person name="Huo Q.B."/>
            <person name="Li W."/>
            <person name="Chen H.Y."/>
            <person name="Chen S.E."/>
            <person name="Zhou L.G."/>
            <person name="Ni X.B."/>
            <person name="Tian J.H."/>
            <person name="Sheng Y."/>
            <person name="Liu T."/>
            <person name="Pan Y.S."/>
            <person name="Xia L.Y."/>
            <person name="Li J."/>
            <person name="Zhao F."/>
            <person name="Cao W.C."/>
        </authorList>
    </citation>
    <scope>NUCLEOTIDE SEQUENCE [LARGE SCALE GENOMIC DNA]</scope>
    <source>
        <strain evidence="1">Iper-2018</strain>
    </source>
</reference>